<name>A0AAP0WZ54_LIQFO</name>
<comment type="similarity">
    <text evidence="2">Belongs to the MCU (TC 1.A.77) family.</text>
</comment>
<gene>
    <name evidence="18" type="ORF">L1049_013882</name>
</gene>
<keyword evidence="5" id="KW-0107">Calcium channel</keyword>
<comment type="caution">
    <text evidence="18">The sequence shown here is derived from an EMBL/GenBank/DDBJ whole genome shotgun (WGS) entry which is preliminary data.</text>
</comment>
<dbReference type="AlphaFoldDB" id="A0AAP0WZ54"/>
<keyword evidence="6 16" id="KW-0812">Transmembrane</keyword>
<feature type="compositionally biased region" description="Polar residues" evidence="15">
    <location>
        <begin position="54"/>
        <end position="71"/>
    </location>
</feature>
<accession>A0AAP0WZ54</accession>
<evidence type="ECO:0000256" key="1">
    <source>
        <dbReference type="ARBA" id="ARBA00004448"/>
    </source>
</evidence>
<evidence type="ECO:0000259" key="17">
    <source>
        <dbReference type="Pfam" id="PF04678"/>
    </source>
</evidence>
<evidence type="ECO:0000256" key="6">
    <source>
        <dbReference type="ARBA" id="ARBA00022692"/>
    </source>
</evidence>
<feature type="region of interest" description="Disordered" evidence="15">
    <location>
        <begin position="54"/>
        <end position="88"/>
    </location>
</feature>
<keyword evidence="19" id="KW-1185">Reference proteome</keyword>
<dbReference type="GO" id="GO:0015292">
    <property type="term" value="F:uniporter activity"/>
    <property type="evidence" value="ECO:0007669"/>
    <property type="project" value="TreeGrafter"/>
</dbReference>
<evidence type="ECO:0000256" key="4">
    <source>
        <dbReference type="ARBA" id="ARBA00022568"/>
    </source>
</evidence>
<dbReference type="PANTHER" id="PTHR13462">
    <property type="entry name" value="CALCIUM UNIPORTER PROTEIN, MITOCHONDRIAL"/>
    <property type="match status" value="1"/>
</dbReference>
<evidence type="ECO:0000256" key="14">
    <source>
        <dbReference type="ARBA" id="ARBA00036634"/>
    </source>
</evidence>
<evidence type="ECO:0000256" key="13">
    <source>
        <dbReference type="ARBA" id="ARBA00023303"/>
    </source>
</evidence>
<protein>
    <recommendedName>
        <fullName evidence="17">Calcium uniporter protein C-terminal domain-containing protein</fullName>
    </recommendedName>
</protein>
<keyword evidence="11" id="KW-0496">Mitochondrion</keyword>
<organism evidence="18 19">
    <name type="scientific">Liquidambar formosana</name>
    <name type="common">Formosan gum</name>
    <dbReference type="NCBI Taxonomy" id="63359"/>
    <lineage>
        <taxon>Eukaryota</taxon>
        <taxon>Viridiplantae</taxon>
        <taxon>Streptophyta</taxon>
        <taxon>Embryophyta</taxon>
        <taxon>Tracheophyta</taxon>
        <taxon>Spermatophyta</taxon>
        <taxon>Magnoliopsida</taxon>
        <taxon>eudicotyledons</taxon>
        <taxon>Gunneridae</taxon>
        <taxon>Pentapetalae</taxon>
        <taxon>Saxifragales</taxon>
        <taxon>Altingiaceae</taxon>
        <taxon>Liquidambar</taxon>
    </lineage>
</organism>
<feature type="domain" description="Calcium uniporter protein C-terminal" evidence="17">
    <location>
        <begin position="146"/>
        <end position="304"/>
    </location>
</feature>
<dbReference type="Pfam" id="PF04678">
    <property type="entry name" value="MCU"/>
    <property type="match status" value="1"/>
</dbReference>
<keyword evidence="4" id="KW-0109">Calcium transport</keyword>
<dbReference type="PANTHER" id="PTHR13462:SF10">
    <property type="entry name" value="CALCIUM UNIPORTER PROTEIN, MITOCHONDRIAL"/>
    <property type="match status" value="1"/>
</dbReference>
<dbReference type="GO" id="GO:0005262">
    <property type="term" value="F:calcium channel activity"/>
    <property type="evidence" value="ECO:0007669"/>
    <property type="project" value="UniProtKB-KW"/>
</dbReference>
<keyword evidence="7" id="KW-0999">Mitochondrion inner membrane</keyword>
<evidence type="ECO:0000256" key="15">
    <source>
        <dbReference type="SAM" id="MobiDB-lite"/>
    </source>
</evidence>
<dbReference type="GO" id="GO:0051560">
    <property type="term" value="P:mitochondrial calcium ion homeostasis"/>
    <property type="evidence" value="ECO:0007669"/>
    <property type="project" value="InterPro"/>
</dbReference>
<dbReference type="GO" id="GO:0036444">
    <property type="term" value="P:calcium import into the mitochondrion"/>
    <property type="evidence" value="ECO:0007669"/>
    <property type="project" value="UniProtKB-ARBA"/>
</dbReference>
<evidence type="ECO:0000256" key="11">
    <source>
        <dbReference type="ARBA" id="ARBA00023128"/>
    </source>
</evidence>
<proteinExistence type="inferred from homology"/>
<dbReference type="InterPro" id="IPR039055">
    <property type="entry name" value="MCU_fam"/>
</dbReference>
<sequence length="335" mass="36983">MWRSSCILIKQNLSSAVRCGRKPPLGLRGCWQTIQDCGRLSTISSSVLAKAAGSSTTSVSSKETDADSGNSNSGGGGGRGGGGGGGGGMVGEGDTNAISFAEAKRLMRLVNVEALKMKLGMEGKEVIGYSELLEACESMGVARSLDEAAAFARVLDEAGVVLLFRDKVYLHPDKVVDLVRRAVPLALTPEDDPRRDELKKLLEKKEEIDTLAHKQVQRILWSGLGLAVVQVALFFRLTFWEFSWDVMEPIAFFTTTTGIVVGYAYFLFTSRDPTYQDLMKRLFLSRQRKLFKKHNFNVDRFMELQKKCKSPLDAPASIKSRLGMEREPEHVLHRD</sequence>
<evidence type="ECO:0000256" key="3">
    <source>
        <dbReference type="ARBA" id="ARBA00022448"/>
    </source>
</evidence>
<evidence type="ECO:0000256" key="7">
    <source>
        <dbReference type="ARBA" id="ARBA00022792"/>
    </source>
</evidence>
<feature type="transmembrane region" description="Helical" evidence="16">
    <location>
        <begin position="250"/>
        <end position="268"/>
    </location>
</feature>
<feature type="compositionally biased region" description="Gly residues" evidence="15">
    <location>
        <begin position="72"/>
        <end position="88"/>
    </location>
</feature>
<evidence type="ECO:0000256" key="9">
    <source>
        <dbReference type="ARBA" id="ARBA00022989"/>
    </source>
</evidence>
<evidence type="ECO:0000256" key="16">
    <source>
        <dbReference type="SAM" id="Phobius"/>
    </source>
</evidence>
<keyword evidence="12 16" id="KW-0472">Membrane</keyword>
<evidence type="ECO:0000313" key="18">
    <source>
        <dbReference type="EMBL" id="KAK9280195.1"/>
    </source>
</evidence>
<evidence type="ECO:0000256" key="8">
    <source>
        <dbReference type="ARBA" id="ARBA00022837"/>
    </source>
</evidence>
<keyword evidence="13" id="KW-0407">Ion channel</keyword>
<feature type="transmembrane region" description="Helical" evidence="16">
    <location>
        <begin position="219"/>
        <end position="238"/>
    </location>
</feature>
<keyword evidence="8" id="KW-0106">Calcium</keyword>
<keyword evidence="9 16" id="KW-1133">Transmembrane helix</keyword>
<evidence type="ECO:0000256" key="5">
    <source>
        <dbReference type="ARBA" id="ARBA00022673"/>
    </source>
</evidence>
<dbReference type="InterPro" id="IPR006769">
    <property type="entry name" value="MCU_C"/>
</dbReference>
<evidence type="ECO:0000256" key="2">
    <source>
        <dbReference type="ARBA" id="ARBA00005653"/>
    </source>
</evidence>
<evidence type="ECO:0000256" key="10">
    <source>
        <dbReference type="ARBA" id="ARBA00023065"/>
    </source>
</evidence>
<reference evidence="18 19" key="1">
    <citation type="journal article" date="2024" name="Plant J.">
        <title>Genome sequences and population genomics reveal climatic adaptation and genomic divergence between two closely related sweetgum species.</title>
        <authorList>
            <person name="Xu W.Q."/>
            <person name="Ren C.Q."/>
            <person name="Zhang X.Y."/>
            <person name="Comes H.P."/>
            <person name="Liu X.H."/>
            <person name="Li Y.G."/>
            <person name="Kettle C.J."/>
            <person name="Jalonen R."/>
            <person name="Gaisberger H."/>
            <person name="Ma Y.Z."/>
            <person name="Qiu Y.X."/>
        </authorList>
    </citation>
    <scope>NUCLEOTIDE SEQUENCE [LARGE SCALE GENOMIC DNA]</scope>
    <source>
        <strain evidence="18">Hangzhou</strain>
    </source>
</reference>
<comment type="subcellular location">
    <subcellularLocation>
        <location evidence="1">Mitochondrion inner membrane</location>
        <topology evidence="1">Multi-pass membrane protein</topology>
    </subcellularLocation>
</comment>
<evidence type="ECO:0000313" key="19">
    <source>
        <dbReference type="Proteomes" id="UP001415857"/>
    </source>
</evidence>
<keyword evidence="10" id="KW-0406">Ion transport</keyword>
<dbReference type="Proteomes" id="UP001415857">
    <property type="component" value="Unassembled WGS sequence"/>
</dbReference>
<evidence type="ECO:0000256" key="12">
    <source>
        <dbReference type="ARBA" id="ARBA00023136"/>
    </source>
</evidence>
<keyword evidence="3" id="KW-0813">Transport</keyword>
<comment type="catalytic activity">
    <reaction evidence="14">
        <text>Ca(2+)(in) = Ca(2+)(out)</text>
        <dbReference type="Rhea" id="RHEA:29671"/>
        <dbReference type="ChEBI" id="CHEBI:29108"/>
    </reaction>
</comment>
<dbReference type="EMBL" id="JBBPBK010000008">
    <property type="protein sequence ID" value="KAK9280195.1"/>
    <property type="molecule type" value="Genomic_DNA"/>
</dbReference>
<dbReference type="GO" id="GO:1990246">
    <property type="term" value="C:uniplex complex"/>
    <property type="evidence" value="ECO:0007669"/>
    <property type="project" value="TreeGrafter"/>
</dbReference>